<reference evidence="1 2" key="1">
    <citation type="submission" date="2023-01" db="EMBL/GenBank/DDBJ databases">
        <authorList>
            <person name="Whitehead M."/>
        </authorList>
    </citation>
    <scope>NUCLEOTIDE SEQUENCE [LARGE SCALE GENOMIC DNA]</scope>
</reference>
<evidence type="ECO:0000313" key="1">
    <source>
        <dbReference type="EMBL" id="CAI6374781.1"/>
    </source>
</evidence>
<protein>
    <submittedName>
        <fullName evidence="1">Uncharacterized protein</fullName>
    </submittedName>
</protein>
<accession>A0AAV0Y5T1</accession>
<dbReference type="AlphaFoldDB" id="A0AAV0Y5T1"/>
<name>A0AAV0Y5T1_9HEMI</name>
<gene>
    <name evidence="1" type="ORF">MEUPH1_LOCUS28369</name>
</gene>
<dbReference type="Proteomes" id="UP001160148">
    <property type="component" value="Unassembled WGS sequence"/>
</dbReference>
<proteinExistence type="predicted"/>
<organism evidence="1 2">
    <name type="scientific">Macrosiphum euphorbiae</name>
    <name type="common">potato aphid</name>
    <dbReference type="NCBI Taxonomy" id="13131"/>
    <lineage>
        <taxon>Eukaryota</taxon>
        <taxon>Metazoa</taxon>
        <taxon>Ecdysozoa</taxon>
        <taxon>Arthropoda</taxon>
        <taxon>Hexapoda</taxon>
        <taxon>Insecta</taxon>
        <taxon>Pterygota</taxon>
        <taxon>Neoptera</taxon>
        <taxon>Paraneoptera</taxon>
        <taxon>Hemiptera</taxon>
        <taxon>Sternorrhyncha</taxon>
        <taxon>Aphidomorpha</taxon>
        <taxon>Aphidoidea</taxon>
        <taxon>Aphididae</taxon>
        <taxon>Macrosiphini</taxon>
        <taxon>Macrosiphum</taxon>
    </lineage>
</organism>
<sequence>MAGDEEVARVKRLKRSCEVKRKSYVNIIRAVHSVAVRSAEDTSVVPQLLVMVESLDHLWSSFTIEDEALLNYLLDLELDNEYPDTEGVEMFELVSFSKATAHRFMQYCPDQITTSTHGGSQVSLNDVGPNVKKSDEQVITDNVTIDVSPGAVQLTNAGSVRSSGSQVIKPTRLPEIPLPTFEGDISHCEYISVVTKNA</sequence>
<keyword evidence="2" id="KW-1185">Reference proteome</keyword>
<evidence type="ECO:0000313" key="2">
    <source>
        <dbReference type="Proteomes" id="UP001160148"/>
    </source>
</evidence>
<dbReference type="EMBL" id="CARXXK010001250">
    <property type="protein sequence ID" value="CAI6374781.1"/>
    <property type="molecule type" value="Genomic_DNA"/>
</dbReference>
<comment type="caution">
    <text evidence="1">The sequence shown here is derived from an EMBL/GenBank/DDBJ whole genome shotgun (WGS) entry which is preliminary data.</text>
</comment>